<keyword evidence="3" id="KW-1003">Cell membrane</keyword>
<accession>A0A7L7KP02</accession>
<reference evidence="9 10" key="1">
    <citation type="submission" date="2020-02" db="EMBL/GenBank/DDBJ databases">
        <authorList>
            <person name="Zheng R.K."/>
            <person name="Sun C.M."/>
        </authorList>
    </citation>
    <scope>NUCLEOTIDE SEQUENCE [LARGE SCALE GENOMIC DNA]</scope>
    <source>
        <strain evidence="10">zrk13</strain>
    </source>
</reference>
<evidence type="ECO:0000256" key="2">
    <source>
        <dbReference type="ARBA" id="ARBA00022448"/>
    </source>
</evidence>
<evidence type="ECO:0000256" key="1">
    <source>
        <dbReference type="ARBA" id="ARBA00004651"/>
    </source>
</evidence>
<dbReference type="SUPFAM" id="SSF161098">
    <property type="entry name" value="MetI-like"/>
    <property type="match status" value="1"/>
</dbReference>
<organism evidence="9 10">
    <name type="scientific">Candidatus Xianfuyuplasma coldseepsis</name>
    <dbReference type="NCBI Taxonomy" id="2782163"/>
    <lineage>
        <taxon>Bacteria</taxon>
        <taxon>Bacillati</taxon>
        <taxon>Mycoplasmatota</taxon>
        <taxon>Mollicutes</taxon>
        <taxon>Candidatus Izemoplasmatales</taxon>
        <taxon>Candidatus Izemoplasmataceae</taxon>
        <taxon>Candidatus Xianfuyuplasma</taxon>
    </lineage>
</organism>
<dbReference type="RefSeq" id="WP_258878046.1">
    <property type="nucleotide sequence ID" value="NZ_CP048914.1"/>
</dbReference>
<feature type="transmembrane region" description="Helical" evidence="7">
    <location>
        <begin position="91"/>
        <end position="111"/>
    </location>
</feature>
<dbReference type="PANTHER" id="PTHR43005:SF1">
    <property type="entry name" value="SPERMIDINE_PUTRESCINE TRANSPORT SYSTEM PERMEASE PROTEIN"/>
    <property type="match status" value="1"/>
</dbReference>
<dbReference type="GO" id="GO:0005886">
    <property type="term" value="C:plasma membrane"/>
    <property type="evidence" value="ECO:0007669"/>
    <property type="project" value="UniProtKB-SubCell"/>
</dbReference>
<protein>
    <submittedName>
        <fullName evidence="9">Sugar ABC transporter permease</fullName>
    </submittedName>
</protein>
<evidence type="ECO:0000256" key="5">
    <source>
        <dbReference type="ARBA" id="ARBA00022989"/>
    </source>
</evidence>
<evidence type="ECO:0000313" key="10">
    <source>
        <dbReference type="Proteomes" id="UP000514720"/>
    </source>
</evidence>
<comment type="subcellular location">
    <subcellularLocation>
        <location evidence="1 7">Cell membrane</location>
        <topology evidence="1 7">Multi-pass membrane protein</topology>
    </subcellularLocation>
</comment>
<evidence type="ECO:0000313" key="9">
    <source>
        <dbReference type="EMBL" id="QMS84433.1"/>
    </source>
</evidence>
<feature type="transmembrane region" description="Helical" evidence="7">
    <location>
        <begin position="27"/>
        <end position="53"/>
    </location>
</feature>
<feature type="transmembrane region" description="Helical" evidence="7">
    <location>
        <begin position="123"/>
        <end position="143"/>
    </location>
</feature>
<dbReference type="KEGG" id="xcl:G4Z02_01300"/>
<gene>
    <name evidence="9" type="ORF">G4Z02_01300</name>
</gene>
<evidence type="ECO:0000256" key="3">
    <source>
        <dbReference type="ARBA" id="ARBA00022475"/>
    </source>
</evidence>
<dbReference type="CDD" id="cd06261">
    <property type="entry name" value="TM_PBP2"/>
    <property type="match status" value="1"/>
</dbReference>
<dbReference type="EMBL" id="CP048914">
    <property type="protein sequence ID" value="QMS84433.1"/>
    <property type="molecule type" value="Genomic_DNA"/>
</dbReference>
<sequence length="312" mass="34873">MSNVKLIDRLAKWLHLSDRAKDRLSSWLLILPYVFIFAGFIIIPILIAFSLSFTYYDAINPPEFAGMQNYVFMVTGDEQFVKNIIPNTLKYALIVGPGGFALSFFMAWMLSQIQATPRKYLSLLLYAPSMVGAILVTILWRSLFNGSESGYINAFLLDNDFIEAPIQFLQSPEYLLNIMIIVSLWSSMGIGFLAMLAGILNVNPELYEAGRIDGIKNRFQEIFYITIPSMKPQMLFGAVMAVVGAFNMGEIGVLLSGVNPTPQYSGSLIVNHVADYGFLRYEMGYASALSVVLFIVVYAFSRFGHLLFGSDD</sequence>
<keyword evidence="5 7" id="KW-1133">Transmembrane helix</keyword>
<dbReference type="PANTHER" id="PTHR43005">
    <property type="entry name" value="BLR7065 PROTEIN"/>
    <property type="match status" value="1"/>
</dbReference>
<name>A0A7L7KP02_9MOLU</name>
<feature type="transmembrane region" description="Helical" evidence="7">
    <location>
        <begin position="235"/>
        <end position="258"/>
    </location>
</feature>
<evidence type="ECO:0000259" key="8">
    <source>
        <dbReference type="PROSITE" id="PS50928"/>
    </source>
</evidence>
<dbReference type="Proteomes" id="UP000514720">
    <property type="component" value="Chromosome"/>
</dbReference>
<keyword evidence="10" id="KW-1185">Reference proteome</keyword>
<keyword evidence="4 7" id="KW-0812">Transmembrane</keyword>
<dbReference type="GO" id="GO:0055085">
    <property type="term" value="P:transmembrane transport"/>
    <property type="evidence" value="ECO:0007669"/>
    <property type="project" value="InterPro"/>
</dbReference>
<keyword evidence="6 7" id="KW-0472">Membrane</keyword>
<dbReference type="InterPro" id="IPR035906">
    <property type="entry name" value="MetI-like_sf"/>
</dbReference>
<dbReference type="Pfam" id="PF00528">
    <property type="entry name" value="BPD_transp_1"/>
    <property type="match status" value="1"/>
</dbReference>
<evidence type="ECO:0000256" key="4">
    <source>
        <dbReference type="ARBA" id="ARBA00022692"/>
    </source>
</evidence>
<dbReference type="AlphaFoldDB" id="A0A7L7KP02"/>
<proteinExistence type="inferred from homology"/>
<comment type="similarity">
    <text evidence="7">Belongs to the binding-protein-dependent transport system permease family.</text>
</comment>
<dbReference type="Gene3D" id="1.10.3720.10">
    <property type="entry name" value="MetI-like"/>
    <property type="match status" value="1"/>
</dbReference>
<evidence type="ECO:0000256" key="7">
    <source>
        <dbReference type="RuleBase" id="RU363032"/>
    </source>
</evidence>
<keyword evidence="2 7" id="KW-0813">Transport</keyword>
<feature type="transmembrane region" description="Helical" evidence="7">
    <location>
        <begin position="278"/>
        <end position="300"/>
    </location>
</feature>
<evidence type="ECO:0000256" key="6">
    <source>
        <dbReference type="ARBA" id="ARBA00023136"/>
    </source>
</evidence>
<dbReference type="InterPro" id="IPR000515">
    <property type="entry name" value="MetI-like"/>
</dbReference>
<dbReference type="PROSITE" id="PS50928">
    <property type="entry name" value="ABC_TM1"/>
    <property type="match status" value="1"/>
</dbReference>
<feature type="transmembrane region" description="Helical" evidence="7">
    <location>
        <begin position="174"/>
        <end position="202"/>
    </location>
</feature>
<feature type="domain" description="ABC transmembrane type-1" evidence="8">
    <location>
        <begin position="85"/>
        <end position="304"/>
    </location>
</feature>